<evidence type="ECO:0000259" key="1">
    <source>
        <dbReference type="Pfam" id="PF04010"/>
    </source>
</evidence>
<dbReference type="SUPFAM" id="SSF158372">
    <property type="entry name" value="AF1782-like"/>
    <property type="match status" value="1"/>
</dbReference>
<dbReference type="InterPro" id="IPR036809">
    <property type="entry name" value="AF1782-like_sf"/>
</dbReference>
<name>A0A7K4FL68_9ARCH</name>
<gene>
    <name evidence="2" type="ORF">HLB00_02895</name>
</gene>
<dbReference type="AlphaFoldDB" id="A0A7K4FL68"/>
<evidence type="ECO:0000313" key="3">
    <source>
        <dbReference type="Proteomes" id="UP000546917"/>
    </source>
</evidence>
<evidence type="ECO:0000313" key="2">
    <source>
        <dbReference type="EMBL" id="NOL59782.1"/>
    </source>
</evidence>
<dbReference type="InterPro" id="IPR023140">
    <property type="entry name" value="DUF357"/>
</dbReference>
<dbReference type="Proteomes" id="UP000546917">
    <property type="component" value="Unassembled WGS sequence"/>
</dbReference>
<reference evidence="2 3" key="1">
    <citation type="submission" date="2020-05" db="EMBL/GenBank/DDBJ databases">
        <authorList>
            <person name="Zhang R."/>
        </authorList>
    </citation>
    <scope>NUCLEOTIDE SEQUENCE [LARGE SCALE GENOMIC DNA]</scope>
    <source>
        <strain evidence="2 3">DSM 28986</strain>
    </source>
</reference>
<proteinExistence type="predicted"/>
<dbReference type="RefSeq" id="WP_171481375.1">
    <property type="nucleotide sequence ID" value="NZ_JABGBP010000095.1"/>
</dbReference>
<sequence>MELKEKVEKYFEIEKAALDKIHIIAPADSYIYGIAKDHMDMVLNYYNDAKYFYSKNDFINAFAALNYSYGWIDSAIRIGLFDGGSDHRLFTHFK</sequence>
<comment type="caution">
    <text evidence="2">The sequence shown here is derived from an EMBL/GenBank/DDBJ whole genome shotgun (WGS) entry which is preliminary data.</text>
</comment>
<protein>
    <submittedName>
        <fullName evidence="2">DUF357 domain-containing protein</fullName>
    </submittedName>
</protein>
<dbReference type="EMBL" id="JABGBP010000095">
    <property type="protein sequence ID" value="NOL59782.1"/>
    <property type="molecule type" value="Genomic_DNA"/>
</dbReference>
<feature type="domain" description="DUF357" evidence="1">
    <location>
        <begin position="9"/>
        <end position="81"/>
    </location>
</feature>
<accession>A0A7K4FL68</accession>
<dbReference type="Pfam" id="PF04010">
    <property type="entry name" value="DUF357"/>
    <property type="match status" value="1"/>
</dbReference>
<organism evidence="2 3">
    <name type="scientific">Ferroplasma acidiphilum</name>
    <dbReference type="NCBI Taxonomy" id="74969"/>
    <lineage>
        <taxon>Archaea</taxon>
        <taxon>Methanobacteriati</taxon>
        <taxon>Thermoplasmatota</taxon>
        <taxon>Thermoplasmata</taxon>
        <taxon>Thermoplasmatales</taxon>
        <taxon>Ferroplasmaceae</taxon>
        <taxon>Ferroplasma</taxon>
    </lineage>
</organism>
<dbReference type="Gene3D" id="1.20.1270.90">
    <property type="entry name" value="AF1782-like"/>
    <property type="match status" value="1"/>
</dbReference>